<feature type="domain" description="TRNA-binding" evidence="18">
    <location>
        <begin position="39"/>
        <end position="141"/>
    </location>
</feature>
<dbReference type="EC" id="6.1.1.10" evidence="4"/>
<dbReference type="Pfam" id="PF01588">
    <property type="entry name" value="tRNA_bind"/>
    <property type="match status" value="1"/>
</dbReference>
<evidence type="ECO:0000256" key="15">
    <source>
        <dbReference type="ARBA" id="ARBA00047364"/>
    </source>
</evidence>
<dbReference type="AlphaFoldDB" id="A0A7M2WYU9"/>
<evidence type="ECO:0000313" key="19">
    <source>
        <dbReference type="EMBL" id="QOV90392.1"/>
    </source>
</evidence>
<keyword evidence="9" id="KW-0547">Nucleotide-binding</keyword>
<accession>A0A7M2WYU9</accession>
<keyword evidence="12" id="KW-0648">Protein biosynthesis</keyword>
<sequence length="141" mass="14633">MSNEPMPSTSIPATATPGQVPANSPAGVVALPPTITIDDFVKVEFRVATVLEAAPAPKGDKLLVLKVDLGTEQRTILAGIRQHYSPEQMVGKQIIVVANLAPRKMMGLESQGMLLAAHDPATGKVIVLSPSEAVSAGSKVS</sequence>
<keyword evidence="8 19" id="KW-0436">Ligase</keyword>
<evidence type="ECO:0000256" key="9">
    <source>
        <dbReference type="ARBA" id="ARBA00022741"/>
    </source>
</evidence>
<keyword evidence="6" id="KW-0963">Cytoplasm</keyword>
<dbReference type="GO" id="GO:0005524">
    <property type="term" value="F:ATP binding"/>
    <property type="evidence" value="ECO:0007669"/>
    <property type="project" value="UniProtKB-KW"/>
</dbReference>
<organism evidence="19 20">
    <name type="scientific">Humisphaera borealis</name>
    <dbReference type="NCBI Taxonomy" id="2807512"/>
    <lineage>
        <taxon>Bacteria</taxon>
        <taxon>Pseudomonadati</taxon>
        <taxon>Planctomycetota</taxon>
        <taxon>Phycisphaerae</taxon>
        <taxon>Tepidisphaerales</taxon>
        <taxon>Tepidisphaeraceae</taxon>
        <taxon>Humisphaera</taxon>
    </lineage>
</organism>
<dbReference type="RefSeq" id="WP_206293473.1">
    <property type="nucleotide sequence ID" value="NZ_CP063458.1"/>
</dbReference>
<dbReference type="Gene3D" id="2.40.50.140">
    <property type="entry name" value="Nucleic acid-binding proteins"/>
    <property type="match status" value="1"/>
</dbReference>
<dbReference type="Proteomes" id="UP000593765">
    <property type="component" value="Chromosome"/>
</dbReference>
<evidence type="ECO:0000256" key="4">
    <source>
        <dbReference type="ARBA" id="ARBA00012838"/>
    </source>
</evidence>
<dbReference type="SUPFAM" id="SSF50249">
    <property type="entry name" value="Nucleic acid-binding proteins"/>
    <property type="match status" value="1"/>
</dbReference>
<evidence type="ECO:0000256" key="5">
    <source>
        <dbReference type="ARBA" id="ARBA00018753"/>
    </source>
</evidence>
<protein>
    <recommendedName>
        <fullName evidence="5">Methionine--tRNA ligase</fullName>
        <ecNumber evidence="4">6.1.1.10</ecNumber>
    </recommendedName>
    <alternativeName>
        <fullName evidence="14">Methionyl-tRNA synthetase</fullName>
    </alternativeName>
</protein>
<feature type="region of interest" description="Disordered" evidence="17">
    <location>
        <begin position="1"/>
        <end position="23"/>
    </location>
</feature>
<evidence type="ECO:0000256" key="10">
    <source>
        <dbReference type="ARBA" id="ARBA00022840"/>
    </source>
</evidence>
<evidence type="ECO:0000256" key="8">
    <source>
        <dbReference type="ARBA" id="ARBA00022598"/>
    </source>
</evidence>
<evidence type="ECO:0000256" key="1">
    <source>
        <dbReference type="ARBA" id="ARBA00003314"/>
    </source>
</evidence>
<comment type="subcellular location">
    <subcellularLocation>
        <location evidence="2">Cytoplasm</location>
    </subcellularLocation>
</comment>
<feature type="compositionally biased region" description="Polar residues" evidence="17">
    <location>
        <begin position="1"/>
        <end position="17"/>
    </location>
</feature>
<evidence type="ECO:0000256" key="12">
    <source>
        <dbReference type="ARBA" id="ARBA00022917"/>
    </source>
</evidence>
<proteinExistence type="predicted"/>
<dbReference type="EMBL" id="CP063458">
    <property type="protein sequence ID" value="QOV90392.1"/>
    <property type="molecule type" value="Genomic_DNA"/>
</dbReference>
<gene>
    <name evidence="19" type="primary">metG</name>
    <name evidence="19" type="ORF">IPV69_03220</name>
</gene>
<dbReference type="FunFam" id="2.40.50.140:FF:000042">
    <property type="entry name" value="Methionine--tRNA ligase"/>
    <property type="match status" value="1"/>
</dbReference>
<dbReference type="InterPro" id="IPR004495">
    <property type="entry name" value="Met-tRNA-synth_bsu_C"/>
</dbReference>
<name>A0A7M2WYU9_9BACT</name>
<evidence type="ECO:0000256" key="16">
    <source>
        <dbReference type="PROSITE-ProRule" id="PRU00209"/>
    </source>
</evidence>
<dbReference type="InterPro" id="IPR002547">
    <property type="entry name" value="tRNA-bd_dom"/>
</dbReference>
<keyword evidence="20" id="KW-1185">Reference proteome</keyword>
<comment type="subunit">
    <text evidence="3">Homodimer.</text>
</comment>
<dbReference type="CDD" id="cd02800">
    <property type="entry name" value="tRNA_bind_EcMetRS_like"/>
    <property type="match status" value="1"/>
</dbReference>
<dbReference type="PROSITE" id="PS50886">
    <property type="entry name" value="TRBD"/>
    <property type="match status" value="1"/>
</dbReference>
<keyword evidence="13" id="KW-0030">Aminoacyl-tRNA synthetase</keyword>
<dbReference type="KEGG" id="hbs:IPV69_03220"/>
<evidence type="ECO:0000259" key="18">
    <source>
        <dbReference type="PROSITE" id="PS50886"/>
    </source>
</evidence>
<keyword evidence="11 16" id="KW-0694">RNA-binding</keyword>
<comment type="catalytic activity">
    <reaction evidence="15">
        <text>tRNA(Met) + L-methionine + ATP = L-methionyl-tRNA(Met) + AMP + diphosphate</text>
        <dbReference type="Rhea" id="RHEA:13481"/>
        <dbReference type="Rhea" id="RHEA-COMP:9667"/>
        <dbReference type="Rhea" id="RHEA-COMP:9698"/>
        <dbReference type="ChEBI" id="CHEBI:30616"/>
        <dbReference type="ChEBI" id="CHEBI:33019"/>
        <dbReference type="ChEBI" id="CHEBI:57844"/>
        <dbReference type="ChEBI" id="CHEBI:78442"/>
        <dbReference type="ChEBI" id="CHEBI:78530"/>
        <dbReference type="ChEBI" id="CHEBI:456215"/>
        <dbReference type="EC" id="6.1.1.10"/>
    </reaction>
</comment>
<dbReference type="GO" id="GO:0004825">
    <property type="term" value="F:methionine-tRNA ligase activity"/>
    <property type="evidence" value="ECO:0007669"/>
    <property type="project" value="UniProtKB-EC"/>
</dbReference>
<keyword evidence="7 16" id="KW-0820">tRNA-binding</keyword>
<dbReference type="GO" id="GO:0005737">
    <property type="term" value="C:cytoplasm"/>
    <property type="evidence" value="ECO:0007669"/>
    <property type="project" value="UniProtKB-SubCell"/>
</dbReference>
<dbReference type="InterPro" id="IPR012340">
    <property type="entry name" value="NA-bd_OB-fold"/>
</dbReference>
<evidence type="ECO:0000256" key="7">
    <source>
        <dbReference type="ARBA" id="ARBA00022555"/>
    </source>
</evidence>
<dbReference type="NCBIfam" id="TIGR00399">
    <property type="entry name" value="metG_C_term"/>
    <property type="match status" value="1"/>
</dbReference>
<evidence type="ECO:0000313" key="20">
    <source>
        <dbReference type="Proteomes" id="UP000593765"/>
    </source>
</evidence>
<keyword evidence="10" id="KW-0067">ATP-binding</keyword>
<evidence type="ECO:0000256" key="14">
    <source>
        <dbReference type="ARBA" id="ARBA00030904"/>
    </source>
</evidence>
<evidence type="ECO:0000256" key="11">
    <source>
        <dbReference type="ARBA" id="ARBA00022884"/>
    </source>
</evidence>
<reference evidence="19 20" key="1">
    <citation type="submission" date="2020-10" db="EMBL/GenBank/DDBJ databases">
        <title>Wide distribution of Phycisphaera-like planctomycetes from WD2101 soil group in peatlands and genome analysis of the first cultivated representative.</title>
        <authorList>
            <person name="Dedysh S.N."/>
            <person name="Beletsky A.V."/>
            <person name="Ivanova A."/>
            <person name="Kulichevskaya I.S."/>
            <person name="Suzina N.E."/>
            <person name="Philippov D.A."/>
            <person name="Rakitin A.L."/>
            <person name="Mardanov A.V."/>
            <person name="Ravin N.V."/>
        </authorList>
    </citation>
    <scope>NUCLEOTIDE SEQUENCE [LARGE SCALE GENOMIC DNA]</scope>
    <source>
        <strain evidence="19 20">M1803</strain>
    </source>
</reference>
<evidence type="ECO:0000256" key="3">
    <source>
        <dbReference type="ARBA" id="ARBA00011738"/>
    </source>
</evidence>
<dbReference type="PANTHER" id="PTHR11586">
    <property type="entry name" value="TRNA-AMINOACYLATION COFACTOR ARC1 FAMILY MEMBER"/>
    <property type="match status" value="1"/>
</dbReference>
<evidence type="ECO:0000256" key="2">
    <source>
        <dbReference type="ARBA" id="ARBA00004496"/>
    </source>
</evidence>
<evidence type="ECO:0000256" key="6">
    <source>
        <dbReference type="ARBA" id="ARBA00022490"/>
    </source>
</evidence>
<dbReference type="PANTHER" id="PTHR11586:SF37">
    <property type="entry name" value="TRNA-BINDING DOMAIN-CONTAINING PROTEIN"/>
    <property type="match status" value="1"/>
</dbReference>
<dbReference type="GO" id="GO:0006431">
    <property type="term" value="P:methionyl-tRNA aminoacylation"/>
    <property type="evidence" value="ECO:0007669"/>
    <property type="project" value="InterPro"/>
</dbReference>
<comment type="function">
    <text evidence="1">Is required not only for elongation of protein synthesis but also for the initiation of all mRNA translation through initiator tRNA(fMet) aminoacylation.</text>
</comment>
<evidence type="ECO:0000256" key="17">
    <source>
        <dbReference type="SAM" id="MobiDB-lite"/>
    </source>
</evidence>
<dbReference type="InterPro" id="IPR051270">
    <property type="entry name" value="Tyrosine-tRNA_ligase_regulator"/>
</dbReference>
<dbReference type="GO" id="GO:0000049">
    <property type="term" value="F:tRNA binding"/>
    <property type="evidence" value="ECO:0007669"/>
    <property type="project" value="UniProtKB-UniRule"/>
</dbReference>
<evidence type="ECO:0000256" key="13">
    <source>
        <dbReference type="ARBA" id="ARBA00023146"/>
    </source>
</evidence>